<sequence>MTHATCARAPGRIASVLIVDDHPLYGDALSAAISLVFEGCRIETAQTLRAGLDLVADGFAPDLAMFDLKLPDVSGISGFQSLRESIPDTPILVISSLTSVPVVDALMQAGAAGFLPKDASAQVLRSALADVSTGRKFVPAGYQRSANGAPADALCESAHPKLAELTPQQARIMQLIRAGKPNKQIAYDLNLAEATVKAHITALLRRLGVQNRTQAAVLVEAAEVDGAGGLDPDSRAFLSQ</sequence>
<keyword evidence="2 6" id="KW-0238">DNA-binding</keyword>
<dbReference type="InterPro" id="IPR011006">
    <property type="entry name" value="CheY-like_superfamily"/>
</dbReference>
<dbReference type="SUPFAM" id="SSF52172">
    <property type="entry name" value="CheY-like"/>
    <property type="match status" value="1"/>
</dbReference>
<dbReference type="SMART" id="SM00421">
    <property type="entry name" value="HTH_LUXR"/>
    <property type="match status" value="1"/>
</dbReference>
<dbReference type="PROSITE" id="PS00622">
    <property type="entry name" value="HTH_LUXR_1"/>
    <property type="match status" value="1"/>
</dbReference>
<dbReference type="PANTHER" id="PTHR45566">
    <property type="entry name" value="HTH-TYPE TRANSCRIPTIONAL REGULATOR YHJB-RELATED"/>
    <property type="match status" value="1"/>
</dbReference>
<evidence type="ECO:0000259" key="4">
    <source>
        <dbReference type="PROSITE" id="PS50043"/>
    </source>
</evidence>
<organism evidence="6 7">
    <name type="scientific">Roseivivax sediminis</name>
    <dbReference type="NCBI Taxonomy" id="936889"/>
    <lineage>
        <taxon>Bacteria</taxon>
        <taxon>Pseudomonadati</taxon>
        <taxon>Pseudomonadota</taxon>
        <taxon>Alphaproteobacteria</taxon>
        <taxon>Rhodobacterales</taxon>
        <taxon>Roseobacteraceae</taxon>
        <taxon>Roseivivax</taxon>
    </lineage>
</organism>
<dbReference type="GO" id="GO:0000160">
    <property type="term" value="P:phosphorelay signal transduction system"/>
    <property type="evidence" value="ECO:0007669"/>
    <property type="project" value="InterPro"/>
</dbReference>
<dbReference type="InterPro" id="IPR036388">
    <property type="entry name" value="WH-like_DNA-bd_sf"/>
</dbReference>
<gene>
    <name evidence="6" type="ORF">SAMN04515678_10220</name>
</gene>
<protein>
    <submittedName>
        <fullName evidence="6">DNA-binding response regulator, NarL/FixJ family, contains REC and HTH domains</fullName>
    </submittedName>
</protein>
<dbReference type="PANTHER" id="PTHR45566:SF1">
    <property type="entry name" value="HTH-TYPE TRANSCRIPTIONAL REGULATOR YHJB-RELATED"/>
    <property type="match status" value="1"/>
</dbReference>
<dbReference type="Pfam" id="PF00196">
    <property type="entry name" value="GerE"/>
    <property type="match status" value="1"/>
</dbReference>
<dbReference type="RefSeq" id="WP_149754446.1">
    <property type="nucleotide sequence ID" value="NZ_FOMS01000002.1"/>
</dbReference>
<dbReference type="CDD" id="cd06170">
    <property type="entry name" value="LuxR_C_like"/>
    <property type="match status" value="1"/>
</dbReference>
<evidence type="ECO:0000256" key="1">
    <source>
        <dbReference type="ARBA" id="ARBA00022553"/>
    </source>
</evidence>
<dbReference type="Gene3D" id="3.40.50.2300">
    <property type="match status" value="1"/>
</dbReference>
<evidence type="ECO:0000259" key="5">
    <source>
        <dbReference type="PROSITE" id="PS50110"/>
    </source>
</evidence>
<dbReference type="CDD" id="cd17535">
    <property type="entry name" value="REC_NarL-like"/>
    <property type="match status" value="1"/>
</dbReference>
<feature type="domain" description="HTH luxR-type" evidence="4">
    <location>
        <begin position="158"/>
        <end position="223"/>
    </location>
</feature>
<feature type="modified residue" description="4-aspartylphosphate" evidence="3">
    <location>
        <position position="67"/>
    </location>
</feature>
<dbReference type="OrthoDB" id="9814495at2"/>
<dbReference type="Gene3D" id="1.10.10.10">
    <property type="entry name" value="Winged helix-like DNA-binding domain superfamily/Winged helix DNA-binding domain"/>
    <property type="match status" value="1"/>
</dbReference>
<name>A0A1I1U0G5_9RHOB</name>
<feature type="domain" description="Response regulatory" evidence="5">
    <location>
        <begin position="15"/>
        <end position="132"/>
    </location>
</feature>
<dbReference type="InterPro" id="IPR058245">
    <property type="entry name" value="NreC/VraR/RcsB-like_REC"/>
</dbReference>
<dbReference type="SUPFAM" id="SSF46894">
    <property type="entry name" value="C-terminal effector domain of the bipartite response regulators"/>
    <property type="match status" value="1"/>
</dbReference>
<dbReference type="PROSITE" id="PS50110">
    <property type="entry name" value="RESPONSE_REGULATORY"/>
    <property type="match status" value="1"/>
</dbReference>
<dbReference type="GO" id="GO:0003677">
    <property type="term" value="F:DNA binding"/>
    <property type="evidence" value="ECO:0007669"/>
    <property type="project" value="UniProtKB-KW"/>
</dbReference>
<evidence type="ECO:0000313" key="7">
    <source>
        <dbReference type="Proteomes" id="UP000325289"/>
    </source>
</evidence>
<dbReference type="GO" id="GO:0006355">
    <property type="term" value="P:regulation of DNA-templated transcription"/>
    <property type="evidence" value="ECO:0007669"/>
    <property type="project" value="InterPro"/>
</dbReference>
<accession>A0A1I1U0G5</accession>
<dbReference type="InterPro" id="IPR016032">
    <property type="entry name" value="Sig_transdc_resp-reg_C-effctor"/>
</dbReference>
<proteinExistence type="predicted"/>
<dbReference type="AlphaFoldDB" id="A0A1I1U0G5"/>
<reference evidence="6 7" key="1">
    <citation type="submission" date="2016-10" db="EMBL/GenBank/DDBJ databases">
        <authorList>
            <person name="Varghese N."/>
            <person name="Submissions S."/>
        </authorList>
    </citation>
    <scope>NUCLEOTIDE SEQUENCE [LARGE SCALE GENOMIC DNA]</scope>
    <source>
        <strain evidence="7">YIM D21,KCTC 23444,ACCC 10710</strain>
    </source>
</reference>
<dbReference type="InterPro" id="IPR000792">
    <property type="entry name" value="Tscrpt_reg_LuxR_C"/>
</dbReference>
<dbReference type="EMBL" id="FOMS01000002">
    <property type="protein sequence ID" value="SFD63088.1"/>
    <property type="molecule type" value="Genomic_DNA"/>
</dbReference>
<evidence type="ECO:0000313" key="6">
    <source>
        <dbReference type="EMBL" id="SFD63088.1"/>
    </source>
</evidence>
<dbReference type="PROSITE" id="PS50043">
    <property type="entry name" value="HTH_LUXR_2"/>
    <property type="match status" value="1"/>
</dbReference>
<dbReference type="PRINTS" id="PR00038">
    <property type="entry name" value="HTHLUXR"/>
</dbReference>
<dbReference type="SMART" id="SM00448">
    <property type="entry name" value="REC"/>
    <property type="match status" value="1"/>
</dbReference>
<dbReference type="Pfam" id="PF00072">
    <property type="entry name" value="Response_reg"/>
    <property type="match status" value="1"/>
</dbReference>
<keyword evidence="7" id="KW-1185">Reference proteome</keyword>
<dbReference type="Proteomes" id="UP000325289">
    <property type="component" value="Unassembled WGS sequence"/>
</dbReference>
<keyword evidence="1 3" id="KW-0597">Phosphoprotein</keyword>
<dbReference type="InterPro" id="IPR051015">
    <property type="entry name" value="EvgA-like"/>
</dbReference>
<dbReference type="InterPro" id="IPR001789">
    <property type="entry name" value="Sig_transdc_resp-reg_receiver"/>
</dbReference>
<evidence type="ECO:0000256" key="3">
    <source>
        <dbReference type="PROSITE-ProRule" id="PRU00169"/>
    </source>
</evidence>
<evidence type="ECO:0000256" key="2">
    <source>
        <dbReference type="ARBA" id="ARBA00023125"/>
    </source>
</evidence>